<keyword evidence="1" id="KW-0808">Transferase</keyword>
<sequence>MRMILEMLFGDRLWRVWSLLIAWALRCYGVQVGRGFFIKGRILLKLRGRRDRIIIGDNVSVWGDLDLRNRENGTIILRDGVVVDGPCRLVAARDAVVDIGEQCALTPYLLLNAGADVRIGRGTIIGPRVSINSSEHVYDRSVPVRQSGYTHEPVIIGSDCWLAANVSVTKGVTIADGSVIGANAVVTADTLPYSVNVGVPARKICDRP</sequence>
<dbReference type="InterPro" id="IPR051159">
    <property type="entry name" value="Hexapeptide_acetyltransf"/>
</dbReference>
<accession>Q30V27</accession>
<dbReference type="eggNOG" id="COG0110">
    <property type="taxonomic scope" value="Bacteria"/>
</dbReference>
<dbReference type="GO" id="GO:0016740">
    <property type="term" value="F:transferase activity"/>
    <property type="evidence" value="ECO:0007669"/>
    <property type="project" value="UniProtKB-KW"/>
</dbReference>
<proteinExistence type="predicted"/>
<dbReference type="SUPFAM" id="SSF51161">
    <property type="entry name" value="Trimeric LpxA-like enzymes"/>
    <property type="match status" value="1"/>
</dbReference>
<dbReference type="PANTHER" id="PTHR23416:SF78">
    <property type="entry name" value="LIPOPOLYSACCHARIDE BIOSYNTHESIS O-ACETYL TRANSFERASE WBBJ-RELATED"/>
    <property type="match status" value="1"/>
</dbReference>
<evidence type="ECO:0000313" key="1">
    <source>
        <dbReference type="EMBL" id="ABB40469.1"/>
    </source>
</evidence>
<dbReference type="EMBL" id="CP000112">
    <property type="protein sequence ID" value="ABB40469.1"/>
    <property type="molecule type" value="Genomic_DNA"/>
</dbReference>
<gene>
    <name evidence="1" type="ordered locus">Dde_3676</name>
</gene>
<dbReference type="Proteomes" id="UP000002710">
    <property type="component" value="Chromosome"/>
</dbReference>
<organism evidence="1 2">
    <name type="scientific">Oleidesulfovibrio alaskensis (strain ATCC BAA-1058 / DSM 17464 / G20)</name>
    <name type="common">Desulfovibrio alaskensis</name>
    <dbReference type="NCBI Taxonomy" id="207559"/>
    <lineage>
        <taxon>Bacteria</taxon>
        <taxon>Pseudomonadati</taxon>
        <taxon>Thermodesulfobacteriota</taxon>
        <taxon>Desulfovibrionia</taxon>
        <taxon>Desulfovibrionales</taxon>
        <taxon>Desulfovibrionaceae</taxon>
        <taxon>Oleidesulfovibrio</taxon>
    </lineage>
</organism>
<dbReference type="InterPro" id="IPR011004">
    <property type="entry name" value="Trimer_LpxA-like_sf"/>
</dbReference>
<dbReference type="Gene3D" id="2.160.10.10">
    <property type="entry name" value="Hexapeptide repeat proteins"/>
    <property type="match status" value="1"/>
</dbReference>
<dbReference type="PANTHER" id="PTHR23416">
    <property type="entry name" value="SIALIC ACID SYNTHASE-RELATED"/>
    <property type="match status" value="1"/>
</dbReference>
<name>Q30V27_OLEA2</name>
<dbReference type="RefSeq" id="WP_011369340.1">
    <property type="nucleotide sequence ID" value="NC_007519.1"/>
</dbReference>
<keyword evidence="2" id="KW-1185">Reference proteome</keyword>
<dbReference type="InterPro" id="IPR001451">
    <property type="entry name" value="Hexapep"/>
</dbReference>
<reference evidence="1 2" key="1">
    <citation type="journal article" date="2011" name="J. Bacteriol.">
        <title>Complete genome sequence and updated annotation of Desulfovibrio alaskensis G20.</title>
        <authorList>
            <person name="Hauser L.J."/>
            <person name="Land M.L."/>
            <person name="Brown S.D."/>
            <person name="Larimer F."/>
            <person name="Keller K.L."/>
            <person name="Rapp-Giles B.J."/>
            <person name="Price M.N."/>
            <person name="Lin M."/>
            <person name="Bruce D.C."/>
            <person name="Detter J.C."/>
            <person name="Tapia R."/>
            <person name="Han C.S."/>
            <person name="Goodwin L.A."/>
            <person name="Cheng J.F."/>
            <person name="Pitluck S."/>
            <person name="Copeland A."/>
            <person name="Lucas S."/>
            <person name="Nolan M."/>
            <person name="Lapidus A.L."/>
            <person name="Palumbo A.V."/>
            <person name="Wall J.D."/>
        </authorList>
    </citation>
    <scope>NUCLEOTIDE SEQUENCE [LARGE SCALE GENOMIC DNA]</scope>
    <source>
        <strain evidence="2">ATCC BAA 1058 / DSM 17464 / G20</strain>
    </source>
</reference>
<dbReference type="KEGG" id="dde:Dde_3676"/>
<dbReference type="STRING" id="207559.Dde_3676"/>
<dbReference type="Pfam" id="PF00132">
    <property type="entry name" value="Hexapep"/>
    <property type="match status" value="1"/>
</dbReference>
<dbReference type="AlphaFoldDB" id="Q30V27"/>
<evidence type="ECO:0000313" key="2">
    <source>
        <dbReference type="Proteomes" id="UP000002710"/>
    </source>
</evidence>
<protein>
    <submittedName>
        <fullName evidence="1">Acetyltransferase</fullName>
    </submittedName>
</protein>
<dbReference type="CDD" id="cd04647">
    <property type="entry name" value="LbH_MAT_like"/>
    <property type="match status" value="1"/>
</dbReference>
<dbReference type="HOGENOM" id="CLU_051638_7_0_7"/>